<evidence type="ECO:0000256" key="1">
    <source>
        <dbReference type="ARBA" id="ARBA00004651"/>
    </source>
</evidence>
<keyword evidence="4 7" id="KW-0812">Transmembrane</keyword>
<feature type="transmembrane region" description="Helical" evidence="7">
    <location>
        <begin position="269"/>
        <end position="292"/>
    </location>
</feature>
<evidence type="ECO:0000256" key="2">
    <source>
        <dbReference type="ARBA" id="ARBA00022448"/>
    </source>
</evidence>
<dbReference type="CDD" id="cd17321">
    <property type="entry name" value="MFS_MMR_MDR_like"/>
    <property type="match status" value="1"/>
</dbReference>
<dbReference type="PANTHER" id="PTHR42718:SF42">
    <property type="entry name" value="EXPORT PROTEIN"/>
    <property type="match status" value="1"/>
</dbReference>
<evidence type="ECO:0000256" key="5">
    <source>
        <dbReference type="ARBA" id="ARBA00022989"/>
    </source>
</evidence>
<organism evidence="9">
    <name type="scientific">bioreactor metagenome</name>
    <dbReference type="NCBI Taxonomy" id="1076179"/>
    <lineage>
        <taxon>unclassified sequences</taxon>
        <taxon>metagenomes</taxon>
        <taxon>ecological metagenomes</taxon>
    </lineage>
</organism>
<evidence type="ECO:0000259" key="8">
    <source>
        <dbReference type="PROSITE" id="PS50850"/>
    </source>
</evidence>
<protein>
    <submittedName>
        <fullName evidence="9">Antiseptic resistance protein</fullName>
    </submittedName>
</protein>
<evidence type="ECO:0000256" key="7">
    <source>
        <dbReference type="SAM" id="Phobius"/>
    </source>
</evidence>
<evidence type="ECO:0000256" key="6">
    <source>
        <dbReference type="ARBA" id="ARBA00023136"/>
    </source>
</evidence>
<keyword evidence="2" id="KW-0813">Transport</keyword>
<dbReference type="Gene3D" id="1.20.1250.20">
    <property type="entry name" value="MFS general substrate transporter like domains"/>
    <property type="match status" value="1"/>
</dbReference>
<dbReference type="Gene3D" id="1.20.1720.10">
    <property type="entry name" value="Multidrug resistance protein D"/>
    <property type="match status" value="1"/>
</dbReference>
<sequence length="525" mass="56361">MKIGNESNNRWYVLATLCIVLFIISIDNTVLNLALPSISTALNASASQLQWIVDTYTLIFASILITTGTLGDRYGRRKLLIIGLILFGIGSLGSSFSVSTLMLIIFRGVLGIAGALIMPSTLSILNHVFIERRERAKAFAIWSSIFSIGAGIGPIVGGLLINAFHWSSVFFLNVPIVVIGLVGTFLFVPESKDANTPSPDFPGVALSVIGLFALIGGTIQAGEFGWTAPRVLIEFGIALVFLFGFVMWEKYSPRPMLPLEFFKIRAFTGANVALTISAFAMMGSMFFFSQFLQSVRDYTPIIAAVGMFPMTISVFSFTMLSVRVFHRMGVKFTMSLGLLLMGAALFIFAATVGLQTSYWSILLVQLVLGSGIGLSMSPATNTIMSSLPPNRAGIGSAMNDTTRQLGGALGIAVLGALSNRVYRAEVGSLNTVSGMTESVLNMIRGSIQTAHNAVSALSGDVATFALNTAKQAFSDGMREALWVGGALMVVSALAAWFLLPNQEDKQHSGHDRVENLHLEEETSES</sequence>
<dbReference type="PANTHER" id="PTHR42718">
    <property type="entry name" value="MAJOR FACILITATOR SUPERFAMILY MULTIDRUG TRANSPORTER MFSC"/>
    <property type="match status" value="1"/>
</dbReference>
<feature type="transmembrane region" description="Helical" evidence="7">
    <location>
        <begin position="104"/>
        <end position="126"/>
    </location>
</feature>
<evidence type="ECO:0000256" key="3">
    <source>
        <dbReference type="ARBA" id="ARBA00022475"/>
    </source>
</evidence>
<gene>
    <name evidence="9" type="primary">qacA</name>
    <name evidence="9" type="ORF">SDC9_80779</name>
</gene>
<comment type="caution">
    <text evidence="9">The sequence shown here is derived from an EMBL/GenBank/DDBJ whole genome shotgun (WGS) entry which is preliminary data.</text>
</comment>
<evidence type="ECO:0000313" key="9">
    <source>
        <dbReference type="EMBL" id="MPM34197.1"/>
    </source>
</evidence>
<comment type="subcellular location">
    <subcellularLocation>
        <location evidence="1">Cell membrane</location>
        <topology evidence="1">Multi-pass membrane protein</topology>
    </subcellularLocation>
</comment>
<dbReference type="GO" id="GO:0022857">
    <property type="term" value="F:transmembrane transporter activity"/>
    <property type="evidence" value="ECO:0007669"/>
    <property type="project" value="InterPro"/>
</dbReference>
<feature type="transmembrane region" description="Helical" evidence="7">
    <location>
        <begin position="201"/>
        <end position="219"/>
    </location>
</feature>
<feature type="transmembrane region" description="Helical" evidence="7">
    <location>
        <begin position="231"/>
        <end position="248"/>
    </location>
</feature>
<feature type="transmembrane region" description="Helical" evidence="7">
    <location>
        <begin position="138"/>
        <end position="164"/>
    </location>
</feature>
<keyword evidence="6 7" id="KW-0472">Membrane</keyword>
<keyword evidence="3" id="KW-1003">Cell membrane</keyword>
<dbReference type="AlphaFoldDB" id="A0A644Z0N9"/>
<feature type="transmembrane region" description="Helical" evidence="7">
    <location>
        <begin position="170"/>
        <end position="189"/>
    </location>
</feature>
<proteinExistence type="predicted"/>
<accession>A0A644Z0N9</accession>
<feature type="transmembrane region" description="Helical" evidence="7">
    <location>
        <begin position="358"/>
        <end position="376"/>
    </location>
</feature>
<dbReference type="Pfam" id="PF07690">
    <property type="entry name" value="MFS_1"/>
    <property type="match status" value="1"/>
</dbReference>
<feature type="domain" description="Major facilitator superfamily (MFS) profile" evidence="8">
    <location>
        <begin position="13"/>
        <end position="503"/>
    </location>
</feature>
<dbReference type="EMBL" id="VSSQ01006901">
    <property type="protein sequence ID" value="MPM34197.1"/>
    <property type="molecule type" value="Genomic_DNA"/>
</dbReference>
<feature type="transmembrane region" description="Helical" evidence="7">
    <location>
        <begin position="332"/>
        <end position="352"/>
    </location>
</feature>
<evidence type="ECO:0000256" key="4">
    <source>
        <dbReference type="ARBA" id="ARBA00022692"/>
    </source>
</evidence>
<dbReference type="InterPro" id="IPR011701">
    <property type="entry name" value="MFS"/>
</dbReference>
<dbReference type="NCBIfam" id="TIGR00711">
    <property type="entry name" value="efflux_EmrB"/>
    <property type="match status" value="1"/>
</dbReference>
<feature type="transmembrane region" description="Helical" evidence="7">
    <location>
        <begin position="79"/>
        <end position="98"/>
    </location>
</feature>
<reference evidence="9" key="1">
    <citation type="submission" date="2019-08" db="EMBL/GenBank/DDBJ databases">
        <authorList>
            <person name="Kucharzyk K."/>
            <person name="Murdoch R.W."/>
            <person name="Higgins S."/>
            <person name="Loffler F."/>
        </authorList>
    </citation>
    <scope>NUCLEOTIDE SEQUENCE</scope>
</reference>
<dbReference type="InterPro" id="IPR020846">
    <property type="entry name" value="MFS_dom"/>
</dbReference>
<dbReference type="PRINTS" id="PR01036">
    <property type="entry name" value="TCRTETB"/>
</dbReference>
<dbReference type="SUPFAM" id="SSF103473">
    <property type="entry name" value="MFS general substrate transporter"/>
    <property type="match status" value="1"/>
</dbReference>
<dbReference type="InterPro" id="IPR036259">
    <property type="entry name" value="MFS_trans_sf"/>
</dbReference>
<feature type="transmembrane region" description="Helical" evidence="7">
    <location>
        <begin position="298"/>
        <end position="320"/>
    </location>
</feature>
<feature type="transmembrane region" description="Helical" evidence="7">
    <location>
        <begin position="51"/>
        <end position="70"/>
    </location>
</feature>
<feature type="transmembrane region" description="Helical" evidence="7">
    <location>
        <begin position="12"/>
        <end position="31"/>
    </location>
</feature>
<dbReference type="GO" id="GO:0005886">
    <property type="term" value="C:plasma membrane"/>
    <property type="evidence" value="ECO:0007669"/>
    <property type="project" value="UniProtKB-SubCell"/>
</dbReference>
<dbReference type="PROSITE" id="PS50850">
    <property type="entry name" value="MFS"/>
    <property type="match status" value="1"/>
</dbReference>
<dbReference type="InterPro" id="IPR004638">
    <property type="entry name" value="EmrB-like"/>
</dbReference>
<keyword evidence="5 7" id="KW-1133">Transmembrane helix</keyword>
<name>A0A644Z0N9_9ZZZZ</name>
<feature type="transmembrane region" description="Helical" evidence="7">
    <location>
        <begin position="480"/>
        <end position="499"/>
    </location>
</feature>